<dbReference type="InterPro" id="IPR041577">
    <property type="entry name" value="RT_RNaseH_2"/>
</dbReference>
<dbReference type="PANTHER" id="PTHR35046">
    <property type="entry name" value="ZINC KNUCKLE (CCHC-TYPE) FAMILY PROTEIN"/>
    <property type="match status" value="1"/>
</dbReference>
<dbReference type="InterPro" id="IPR043128">
    <property type="entry name" value="Rev_trsase/Diguanyl_cyclase"/>
</dbReference>
<dbReference type="Gene3D" id="1.10.340.70">
    <property type="match status" value="1"/>
</dbReference>
<evidence type="ECO:0000259" key="2">
    <source>
        <dbReference type="Pfam" id="PF17921"/>
    </source>
</evidence>
<accession>A0A1U8HVC6</accession>
<dbReference type="SUPFAM" id="SSF56672">
    <property type="entry name" value="DNA/RNA polymerases"/>
    <property type="match status" value="1"/>
</dbReference>
<feature type="domain" description="Integrase zinc-binding" evidence="2">
    <location>
        <begin position="187"/>
        <end position="233"/>
    </location>
</feature>
<dbReference type="PANTHER" id="PTHR35046:SF9">
    <property type="entry name" value="RNA-DIRECTED DNA POLYMERASE"/>
    <property type="match status" value="1"/>
</dbReference>
<dbReference type="Pfam" id="PF17921">
    <property type="entry name" value="Integrase_H2C2"/>
    <property type="match status" value="1"/>
</dbReference>
<dbReference type="STRING" id="3635.A0A1U8HVC6"/>
<gene>
    <name evidence="4" type="primary">LOC107889951</name>
</gene>
<dbReference type="AlphaFoldDB" id="A0A1U8HVC6"/>
<reference evidence="4" key="2">
    <citation type="submission" date="2025-08" db="UniProtKB">
        <authorList>
            <consortium name="RefSeq"/>
        </authorList>
    </citation>
    <scope>IDENTIFICATION</scope>
</reference>
<evidence type="ECO:0000313" key="4">
    <source>
        <dbReference type="RefSeq" id="XP_016669972.1"/>
    </source>
</evidence>
<dbReference type="Gene3D" id="3.30.70.270">
    <property type="match status" value="1"/>
</dbReference>
<dbReference type="InterPro" id="IPR043502">
    <property type="entry name" value="DNA/RNA_pol_sf"/>
</dbReference>
<evidence type="ECO:0000313" key="3">
    <source>
        <dbReference type="Proteomes" id="UP000818029"/>
    </source>
</evidence>
<reference evidence="3" key="1">
    <citation type="journal article" date="2020" name="Nat. Genet.">
        <title>Genomic diversifications of five Gossypium allopolyploid species and their impact on cotton improvement.</title>
        <authorList>
            <person name="Chen Z.J."/>
            <person name="Sreedasyam A."/>
            <person name="Ando A."/>
            <person name="Song Q."/>
            <person name="De Santiago L.M."/>
            <person name="Hulse-Kemp A.M."/>
            <person name="Ding M."/>
            <person name="Ye W."/>
            <person name="Kirkbride R.C."/>
            <person name="Jenkins J."/>
            <person name="Plott C."/>
            <person name="Lovell J."/>
            <person name="Lin Y.M."/>
            <person name="Vaughn R."/>
            <person name="Liu B."/>
            <person name="Simpson S."/>
            <person name="Scheffler B.E."/>
            <person name="Wen L."/>
            <person name="Saski C.A."/>
            <person name="Grover C.E."/>
            <person name="Hu G."/>
            <person name="Conover J.L."/>
            <person name="Carlson J.W."/>
            <person name="Shu S."/>
            <person name="Boston L.B."/>
            <person name="Williams M."/>
            <person name="Peterson D.G."/>
            <person name="McGee K."/>
            <person name="Jones D.C."/>
            <person name="Wendel J.F."/>
            <person name="Stelly D.M."/>
            <person name="Grimwood J."/>
            <person name="Schmutz J."/>
        </authorList>
    </citation>
    <scope>NUCLEOTIDE SEQUENCE [LARGE SCALE GENOMIC DNA]</scope>
    <source>
        <strain evidence="3">cv. TM-1</strain>
    </source>
</reference>
<dbReference type="CDD" id="cd09274">
    <property type="entry name" value="RNase_HI_RT_Ty3"/>
    <property type="match status" value="1"/>
</dbReference>
<feature type="domain" description="Reverse transcriptase/retrotransposon-derived protein RNase H-like" evidence="1">
    <location>
        <begin position="10"/>
        <end position="104"/>
    </location>
</feature>
<evidence type="ECO:0008006" key="5">
    <source>
        <dbReference type="Google" id="ProtNLM"/>
    </source>
</evidence>
<dbReference type="PaxDb" id="3635-A0A1U8HVC6"/>
<protein>
    <recommendedName>
        <fullName evidence="5">Retrovirus-related Pol polyprotein from transposon 17.6</fullName>
    </recommendedName>
</protein>
<keyword evidence="3" id="KW-1185">Reference proteome</keyword>
<organism evidence="3 4">
    <name type="scientific">Gossypium hirsutum</name>
    <name type="common">Upland cotton</name>
    <name type="synonym">Gossypium mexicanum</name>
    <dbReference type="NCBI Taxonomy" id="3635"/>
    <lineage>
        <taxon>Eukaryota</taxon>
        <taxon>Viridiplantae</taxon>
        <taxon>Streptophyta</taxon>
        <taxon>Embryophyta</taxon>
        <taxon>Tracheophyta</taxon>
        <taxon>Spermatophyta</taxon>
        <taxon>Magnoliopsida</taxon>
        <taxon>eudicotyledons</taxon>
        <taxon>Gunneridae</taxon>
        <taxon>Pentapetalae</taxon>
        <taxon>rosids</taxon>
        <taxon>malvids</taxon>
        <taxon>Malvales</taxon>
        <taxon>Malvaceae</taxon>
        <taxon>Malvoideae</taxon>
        <taxon>Gossypium</taxon>
    </lineage>
</organism>
<dbReference type="RefSeq" id="XP_016669972.1">
    <property type="nucleotide sequence ID" value="XM_016814483.1"/>
</dbReference>
<dbReference type="OrthoDB" id="1933708at2759"/>
<evidence type="ECO:0000259" key="1">
    <source>
        <dbReference type="Pfam" id="PF17919"/>
    </source>
</evidence>
<dbReference type="Proteomes" id="UP000818029">
    <property type="component" value="Chromosome A09"/>
</dbReference>
<dbReference type="Pfam" id="PF17919">
    <property type="entry name" value="RT_RNaseH_2"/>
    <property type="match status" value="1"/>
</dbReference>
<dbReference type="KEGG" id="ghi:107889951"/>
<dbReference type="InterPro" id="IPR041588">
    <property type="entry name" value="Integrase_H2C2"/>
</dbReference>
<proteinExistence type="predicted"/>
<sequence>MIKKSSAFQWNEEQEKAFNSIKDCHTNAPLLLLPDFNKMFEVECDASGVGIRAILTPDGKPISYFSKKLNEATLNYPIYDKKMYALIQALETWQHYLWPKEFVIHSDHEALKHINGQNKLNKRHAKYTLLSYLDSKLLGFAFLKDLYSSDVDFGELYVSCEHIAIDKFYRHEGFLFREGKLCIPRCSIRDLLVNEVYSRGLMGHFRVGKILEMLKEHFYWPRMKRNVERVCDRYVTYLIPLPNDQFIHADVKRKVEYVKELHKKVRANIEARTKSYVQNTNKGRKRVVFEYRDWVWVHMRRSVSQPNKGPNYCHEETVLFKFWSQLMRILTSLTCQLYTLDGLNERCADGLAPPSNLL</sequence>
<name>A0A1U8HVC6_GOSHI</name>
<dbReference type="GeneID" id="107889951"/>